<dbReference type="PATRIC" id="fig|1835721.3.peg.105"/>
<keyword evidence="7" id="KW-0413">Isomerase</keyword>
<protein>
    <recommendedName>
        <fullName evidence="9">DNA 3'-5' helicase</fullName>
        <ecNumber evidence="9">5.6.2.4</ecNumber>
    </recommendedName>
    <alternativeName>
        <fullName evidence="10">DNA 3'-5' helicase II</fullName>
    </alternativeName>
</protein>
<reference evidence="16" key="1">
    <citation type="submission" date="2016-06" db="EMBL/GenBank/DDBJ databases">
        <authorList>
            <person name="Szabo Gitta"/>
        </authorList>
    </citation>
    <scope>NUCLEOTIDE SEQUENCE [LARGE SCALE GENOMIC DNA]</scope>
</reference>
<dbReference type="GO" id="GO:0000725">
    <property type="term" value="P:recombinational repair"/>
    <property type="evidence" value="ECO:0007669"/>
    <property type="project" value="TreeGrafter"/>
</dbReference>
<comment type="similarity">
    <text evidence="1">Belongs to the helicase family. UvrD subfamily.</text>
</comment>
<evidence type="ECO:0000256" key="4">
    <source>
        <dbReference type="ARBA" id="ARBA00022806"/>
    </source>
</evidence>
<evidence type="ECO:0000256" key="11">
    <source>
        <dbReference type="ARBA" id="ARBA00048988"/>
    </source>
</evidence>
<dbReference type="EC" id="5.6.2.4" evidence="9"/>
<evidence type="ECO:0000313" key="16">
    <source>
        <dbReference type="Proteomes" id="UP000092809"/>
    </source>
</evidence>
<dbReference type="FunFam" id="1.10.10.160:FF:000002">
    <property type="entry name" value="DNA helicase"/>
    <property type="match status" value="1"/>
</dbReference>
<dbReference type="CDD" id="cd18807">
    <property type="entry name" value="SF1_C_UvrD"/>
    <property type="match status" value="1"/>
</dbReference>
<gene>
    <name evidence="15" type="primary">uvrD</name>
    <name evidence="15" type="ORF">TRABTM_A_01200</name>
</gene>
<organism evidence="15 16">
    <name type="scientific">secondary endosymbiont of Trabutina mannipara</name>
    <dbReference type="NCBI Taxonomy" id="1835721"/>
    <lineage>
        <taxon>Bacteria</taxon>
        <taxon>Pseudomonadati</taxon>
        <taxon>Pseudomonadota</taxon>
        <taxon>Gammaproteobacteria</taxon>
        <taxon>Enterobacterales</taxon>
        <taxon>Enterobacteriaceae</taxon>
    </lineage>
</organism>
<feature type="domain" description="UvrD-like helicase ATP-binding" evidence="13">
    <location>
        <begin position="8"/>
        <end position="284"/>
    </location>
</feature>
<evidence type="ECO:0000256" key="1">
    <source>
        <dbReference type="ARBA" id="ARBA00009922"/>
    </source>
</evidence>
<dbReference type="PROSITE" id="PS51217">
    <property type="entry name" value="UVRD_HELICASE_CTER"/>
    <property type="match status" value="1"/>
</dbReference>
<dbReference type="NCBIfam" id="NF008743">
    <property type="entry name" value="PRK11773.1"/>
    <property type="match status" value="1"/>
</dbReference>
<evidence type="ECO:0000259" key="13">
    <source>
        <dbReference type="PROSITE" id="PS51198"/>
    </source>
</evidence>
<dbReference type="InterPro" id="IPR014016">
    <property type="entry name" value="UvrD-like_ATP-bd"/>
</dbReference>
<keyword evidence="5 12" id="KW-0067">ATP-binding</keyword>
<dbReference type="EMBL" id="LT594522">
    <property type="protein sequence ID" value="SBT81981.1"/>
    <property type="molecule type" value="Genomic_DNA"/>
</dbReference>
<keyword evidence="3 12" id="KW-0378">Hydrolase</keyword>
<evidence type="ECO:0000256" key="10">
    <source>
        <dbReference type="ARBA" id="ARBA00034923"/>
    </source>
</evidence>
<dbReference type="Pfam" id="PF00580">
    <property type="entry name" value="UvrD-helicase"/>
    <property type="match status" value="1"/>
</dbReference>
<keyword evidence="16" id="KW-1185">Reference proteome</keyword>
<dbReference type="Gene3D" id="3.40.50.300">
    <property type="entry name" value="P-loop containing nucleotide triphosphate hydrolases"/>
    <property type="match status" value="2"/>
</dbReference>
<evidence type="ECO:0000313" key="15">
    <source>
        <dbReference type="EMBL" id="SBT81981.1"/>
    </source>
</evidence>
<keyword evidence="4 12" id="KW-0347">Helicase</keyword>
<proteinExistence type="inferred from homology"/>
<sequence>MEVYNILKNLNYKQRKAVTAPKGNFLVLAGAGSGKTKVLVHRIAWLISVKKCSPYSVIAATFTNKAAVKMLNCIEYLLSTRHNSMCIGTFHGLAYRLLRSHYQDANLPQNFKIIDSEDQLRLLKRIIREMNLDDKKWTPIQARWYIDKKKDEGLRPKKDYGNSVEATLQDIYQIYQETCDRTGIVDFAELMLRSYELWINKQHILNYYRNRFTNILVDEFQDMNKIQYEWIKILVSNNSNIMIVGDDDQSIYGWRGANIKNIQRFIYDFSNAKIIRLEQNYRSTNNILQAANTLIAHNNSRLGKILWTKKIEGEPITLYHAFNELDEANFVVNSIKNNYIHGIDLKKCAILYRNNAQSRVLEETLLQASLAYSIYGGIRFFERQEIKDALSYLRLIDNHNDDSAYERVINMPPRGIGDRTLDLIRLISKKKKITLWQSSKILLTENLLNKRLNAALRNFLKLLDNLTKEISDLPLYLQTDRVIRNSGLLEMYEKEKSERGKIRIENLKELVTATSQFQLSYNKKNKDLKPLQSFLSHTVLEDNKSASSTKDAVQLMTLHSSKGLEFPYVFIVGMEEGMFPNKNSIKDKELLEEERRLAYVGITRAMEHLTIIYAKKRHINGKEVCYRPSRFISELPYTCFKKHSYVTKMKNKKNCRNI</sequence>
<comment type="catalytic activity">
    <reaction evidence="8">
        <text>Couples ATP hydrolysis with the unwinding of duplex DNA by translocating in the 3'-5' direction.</text>
        <dbReference type="EC" id="5.6.2.4"/>
    </reaction>
</comment>
<evidence type="ECO:0000256" key="8">
    <source>
        <dbReference type="ARBA" id="ARBA00034617"/>
    </source>
</evidence>
<evidence type="ECO:0000256" key="6">
    <source>
        <dbReference type="ARBA" id="ARBA00023125"/>
    </source>
</evidence>
<evidence type="ECO:0000256" key="5">
    <source>
        <dbReference type="ARBA" id="ARBA00022840"/>
    </source>
</evidence>
<dbReference type="Proteomes" id="UP000092809">
    <property type="component" value="Chromosome I"/>
</dbReference>
<evidence type="ECO:0000256" key="2">
    <source>
        <dbReference type="ARBA" id="ARBA00022741"/>
    </source>
</evidence>
<evidence type="ECO:0000256" key="9">
    <source>
        <dbReference type="ARBA" id="ARBA00034808"/>
    </source>
</evidence>
<dbReference type="PROSITE" id="PS51198">
    <property type="entry name" value="UVRD_HELICASE_ATP_BIND"/>
    <property type="match status" value="1"/>
</dbReference>
<feature type="binding site" evidence="12">
    <location>
        <begin position="29"/>
        <end position="36"/>
    </location>
    <ligand>
        <name>ATP</name>
        <dbReference type="ChEBI" id="CHEBI:30616"/>
    </ligand>
</feature>
<dbReference type="InterPro" id="IPR027417">
    <property type="entry name" value="P-loop_NTPase"/>
</dbReference>
<comment type="catalytic activity">
    <reaction evidence="11">
        <text>ATP + H2O = ADP + phosphate + H(+)</text>
        <dbReference type="Rhea" id="RHEA:13065"/>
        <dbReference type="ChEBI" id="CHEBI:15377"/>
        <dbReference type="ChEBI" id="CHEBI:15378"/>
        <dbReference type="ChEBI" id="CHEBI:30616"/>
        <dbReference type="ChEBI" id="CHEBI:43474"/>
        <dbReference type="ChEBI" id="CHEBI:456216"/>
        <dbReference type="EC" id="5.6.2.4"/>
    </reaction>
</comment>
<dbReference type="STRING" id="1835721.TRABTM_A_01200"/>
<dbReference type="InterPro" id="IPR014017">
    <property type="entry name" value="DNA_helicase_UvrD-like_C"/>
</dbReference>
<evidence type="ECO:0000256" key="7">
    <source>
        <dbReference type="ARBA" id="ARBA00023235"/>
    </source>
</evidence>
<dbReference type="GO" id="GO:0005829">
    <property type="term" value="C:cytosol"/>
    <property type="evidence" value="ECO:0007669"/>
    <property type="project" value="TreeGrafter"/>
</dbReference>
<dbReference type="KEGG" id="senm:TRABTM_A_01200"/>
<keyword evidence="2 12" id="KW-0547">Nucleotide-binding</keyword>
<dbReference type="GO" id="GO:0043138">
    <property type="term" value="F:3'-5' DNA helicase activity"/>
    <property type="evidence" value="ECO:0007669"/>
    <property type="project" value="UniProtKB-EC"/>
</dbReference>
<dbReference type="InterPro" id="IPR000212">
    <property type="entry name" value="DNA_helicase_UvrD/REP"/>
</dbReference>
<evidence type="ECO:0000256" key="12">
    <source>
        <dbReference type="PROSITE-ProRule" id="PRU00560"/>
    </source>
</evidence>
<dbReference type="Gene3D" id="1.10.10.160">
    <property type="match status" value="1"/>
</dbReference>
<keyword evidence="6" id="KW-0238">DNA-binding</keyword>
<dbReference type="GO" id="GO:0003677">
    <property type="term" value="F:DNA binding"/>
    <property type="evidence" value="ECO:0007669"/>
    <property type="project" value="UniProtKB-KW"/>
</dbReference>
<evidence type="ECO:0000259" key="14">
    <source>
        <dbReference type="PROSITE" id="PS51217"/>
    </source>
</evidence>
<dbReference type="InterPro" id="IPR013986">
    <property type="entry name" value="DExx_box_DNA_helicase_dom_sf"/>
</dbReference>
<dbReference type="PANTHER" id="PTHR11070">
    <property type="entry name" value="UVRD / RECB / PCRA DNA HELICASE FAMILY MEMBER"/>
    <property type="match status" value="1"/>
</dbReference>
<feature type="domain" description="UvrD-like helicase C-terminal" evidence="14">
    <location>
        <begin position="285"/>
        <end position="563"/>
    </location>
</feature>
<accession>A0A1C3L3Y5</accession>
<dbReference type="AlphaFoldDB" id="A0A1C3L3Y5"/>
<name>A0A1C3L3Y5_9ENTR</name>
<dbReference type="GO" id="GO:0016887">
    <property type="term" value="F:ATP hydrolysis activity"/>
    <property type="evidence" value="ECO:0007669"/>
    <property type="project" value="RHEA"/>
</dbReference>
<dbReference type="GO" id="GO:0033202">
    <property type="term" value="C:DNA helicase complex"/>
    <property type="evidence" value="ECO:0007669"/>
    <property type="project" value="TreeGrafter"/>
</dbReference>
<dbReference type="PANTHER" id="PTHR11070:SF2">
    <property type="entry name" value="ATP-DEPENDENT DNA HELICASE SRS2"/>
    <property type="match status" value="1"/>
</dbReference>
<dbReference type="CDD" id="cd17932">
    <property type="entry name" value="DEXQc_UvrD"/>
    <property type="match status" value="1"/>
</dbReference>
<dbReference type="Gene3D" id="1.10.486.10">
    <property type="entry name" value="PCRA, domain 4"/>
    <property type="match status" value="1"/>
</dbReference>
<dbReference type="Pfam" id="PF13361">
    <property type="entry name" value="UvrD_C"/>
    <property type="match status" value="1"/>
</dbReference>
<dbReference type="SUPFAM" id="SSF52540">
    <property type="entry name" value="P-loop containing nucleoside triphosphate hydrolases"/>
    <property type="match status" value="1"/>
</dbReference>
<evidence type="ECO:0000256" key="3">
    <source>
        <dbReference type="ARBA" id="ARBA00022801"/>
    </source>
</evidence>
<dbReference type="GO" id="GO:0005524">
    <property type="term" value="F:ATP binding"/>
    <property type="evidence" value="ECO:0007669"/>
    <property type="project" value="UniProtKB-UniRule"/>
</dbReference>